<sequence>MERILILKVGGFGLMQPIRIVIEVGRLRLFLRTVEIRQNEKIRIEIEVGRSRLFLRTEKIRQKQKKYHRLFILVFSSYKSCCAAVLLPRPQTVIMENQKPNAQPQTYWRFRRDDFFPEPSFQTWSSYRSALSQTPHRLRNRLLGRSTDAAELGNVRRRSEHDMKRCLNWWDLTWFGFGSVIGAGIFVLTGQEAHDHAGPAIVLSYVASGISSMLSVFCYTEFAVEIPVAGGSFAYLRVELGDFAAFIAAANLIFDSILGSAAVARSWTSYLATLINKPPNSLRIRADNLAENYNLLDPIAVVVLFVTGTLAVLSTKKTSYFNWVASVVHVAVIAFVIVAGFAHADAKNLTPFMPYGAKGVFQAAAIVYFAYGGFDNIATMAEETKNPARDIPLGLLGSMSVITVIYCLMALALGMMQRYTDIDPNAAYSVAFRSVGMQWAQYVVALGALKGMTTVLLVGAIGTARYTTHIARSHIIPPFFALVHPRTGTPIYATLLMTISSAIIAFFSSLNILASLISISTLFIFMMMAVALLVRRYYVKDMSSKTDLMKLIIFLLLIIASSMATSAYWGLKPNGWVGYLITIPIWALATLGLHVFVPRYREPKVWGVPLVPWLPSLSIAMNLFLMGSLGADAFIRFGICSVIMLIYYVFVGVHATYDVAHEFGESSEGEKGGDVGLEQGGGTNK</sequence>
<evidence type="ECO:0000256" key="3">
    <source>
        <dbReference type="ARBA" id="ARBA00022448"/>
    </source>
</evidence>
<protein>
    <submittedName>
        <fullName evidence="11">Cationic amino acid transporter 5</fullName>
    </submittedName>
</protein>
<keyword evidence="6 9" id="KW-1133">Transmembrane helix</keyword>
<dbReference type="Pfam" id="PF13906">
    <property type="entry name" value="AA_permease_C"/>
    <property type="match status" value="1"/>
</dbReference>
<organism evidence="11 12">
    <name type="scientific">Platanthera zijinensis</name>
    <dbReference type="NCBI Taxonomy" id="2320716"/>
    <lineage>
        <taxon>Eukaryota</taxon>
        <taxon>Viridiplantae</taxon>
        <taxon>Streptophyta</taxon>
        <taxon>Embryophyta</taxon>
        <taxon>Tracheophyta</taxon>
        <taxon>Spermatophyta</taxon>
        <taxon>Magnoliopsida</taxon>
        <taxon>Liliopsida</taxon>
        <taxon>Asparagales</taxon>
        <taxon>Orchidaceae</taxon>
        <taxon>Orchidoideae</taxon>
        <taxon>Orchideae</taxon>
        <taxon>Orchidinae</taxon>
        <taxon>Platanthera</taxon>
    </lineage>
</organism>
<feature type="transmembrane region" description="Helical" evidence="9">
    <location>
        <begin position="320"/>
        <end position="343"/>
    </location>
</feature>
<reference evidence="11 12" key="1">
    <citation type="journal article" date="2022" name="Nat. Plants">
        <title>Genomes of leafy and leafless Platanthera orchids illuminate the evolution of mycoheterotrophy.</title>
        <authorList>
            <person name="Li M.H."/>
            <person name="Liu K.W."/>
            <person name="Li Z."/>
            <person name="Lu H.C."/>
            <person name="Ye Q.L."/>
            <person name="Zhang D."/>
            <person name="Wang J.Y."/>
            <person name="Li Y.F."/>
            <person name="Zhong Z.M."/>
            <person name="Liu X."/>
            <person name="Yu X."/>
            <person name="Liu D.K."/>
            <person name="Tu X.D."/>
            <person name="Liu B."/>
            <person name="Hao Y."/>
            <person name="Liao X.Y."/>
            <person name="Jiang Y.T."/>
            <person name="Sun W.H."/>
            <person name="Chen J."/>
            <person name="Chen Y.Q."/>
            <person name="Ai Y."/>
            <person name="Zhai J.W."/>
            <person name="Wu S.S."/>
            <person name="Zhou Z."/>
            <person name="Hsiao Y.Y."/>
            <person name="Wu W.L."/>
            <person name="Chen Y.Y."/>
            <person name="Lin Y.F."/>
            <person name="Hsu J.L."/>
            <person name="Li C.Y."/>
            <person name="Wang Z.W."/>
            <person name="Zhao X."/>
            <person name="Zhong W.Y."/>
            <person name="Ma X.K."/>
            <person name="Ma L."/>
            <person name="Huang J."/>
            <person name="Chen G.Z."/>
            <person name="Huang M.Z."/>
            <person name="Huang L."/>
            <person name="Peng D.H."/>
            <person name="Luo Y.B."/>
            <person name="Zou S.Q."/>
            <person name="Chen S.P."/>
            <person name="Lan S."/>
            <person name="Tsai W.C."/>
            <person name="Van de Peer Y."/>
            <person name="Liu Z.J."/>
        </authorList>
    </citation>
    <scope>NUCLEOTIDE SEQUENCE [LARGE SCALE GENOMIC DNA]</scope>
    <source>
        <strain evidence="11">Lor287</strain>
    </source>
</reference>
<dbReference type="GO" id="GO:0005313">
    <property type="term" value="F:L-glutamate transmembrane transporter activity"/>
    <property type="evidence" value="ECO:0007669"/>
    <property type="project" value="TreeGrafter"/>
</dbReference>
<feature type="transmembrane region" description="Helical" evidence="9">
    <location>
        <begin position="243"/>
        <end position="264"/>
    </location>
</feature>
<dbReference type="InterPro" id="IPR029485">
    <property type="entry name" value="CAT_C"/>
</dbReference>
<proteinExistence type="inferred from homology"/>
<dbReference type="FunFam" id="1.20.1740.10:FF:000035">
    <property type="entry name" value="Cationic amino acid transporter 5"/>
    <property type="match status" value="1"/>
</dbReference>
<keyword evidence="7 9" id="KW-0472">Membrane</keyword>
<dbReference type="PANTHER" id="PTHR43243">
    <property type="entry name" value="INNER MEMBRANE TRANSPORTER YGJI-RELATED"/>
    <property type="match status" value="1"/>
</dbReference>
<dbReference type="GO" id="GO:0005886">
    <property type="term" value="C:plasma membrane"/>
    <property type="evidence" value="ECO:0007669"/>
    <property type="project" value="TreeGrafter"/>
</dbReference>
<evidence type="ECO:0000313" key="12">
    <source>
        <dbReference type="Proteomes" id="UP001418222"/>
    </source>
</evidence>
<dbReference type="PANTHER" id="PTHR43243:SF22">
    <property type="entry name" value="CATIONIC AMINO ACID TRANSPORTER 5"/>
    <property type="match status" value="1"/>
</dbReference>
<evidence type="ECO:0000256" key="8">
    <source>
        <dbReference type="SAM" id="MobiDB-lite"/>
    </source>
</evidence>
<feature type="compositionally biased region" description="Gly residues" evidence="8">
    <location>
        <begin position="674"/>
        <end position="685"/>
    </location>
</feature>
<evidence type="ECO:0000313" key="11">
    <source>
        <dbReference type="EMBL" id="KAK8938503.1"/>
    </source>
</evidence>
<keyword evidence="12" id="KW-1185">Reference proteome</keyword>
<feature type="transmembrane region" description="Helical" evidence="9">
    <location>
        <begin position="576"/>
        <end position="596"/>
    </location>
</feature>
<dbReference type="GO" id="GO:0015189">
    <property type="term" value="F:L-lysine transmembrane transporter activity"/>
    <property type="evidence" value="ECO:0007669"/>
    <property type="project" value="TreeGrafter"/>
</dbReference>
<feature type="transmembrane region" description="Helical" evidence="9">
    <location>
        <begin position="516"/>
        <end position="539"/>
    </location>
</feature>
<evidence type="ECO:0000256" key="4">
    <source>
        <dbReference type="ARBA" id="ARBA00022692"/>
    </source>
</evidence>
<evidence type="ECO:0000259" key="10">
    <source>
        <dbReference type="Pfam" id="PF13906"/>
    </source>
</evidence>
<dbReference type="AlphaFoldDB" id="A0AAP0G5E5"/>
<dbReference type="InterPro" id="IPR002293">
    <property type="entry name" value="AA/rel_permease1"/>
</dbReference>
<keyword evidence="5" id="KW-0029">Amino-acid transport</keyword>
<dbReference type="Proteomes" id="UP001418222">
    <property type="component" value="Unassembled WGS sequence"/>
</dbReference>
<comment type="similarity">
    <text evidence="2">Belongs to the amino acid-polyamine-organocation (APC) superfamily. Cationic amino acid transporter (CAT) (TC 2.A.3.3) family.</text>
</comment>
<feature type="transmembrane region" description="Helical" evidence="9">
    <location>
        <begin position="491"/>
        <end position="510"/>
    </location>
</feature>
<evidence type="ECO:0000256" key="6">
    <source>
        <dbReference type="ARBA" id="ARBA00022989"/>
    </source>
</evidence>
<feature type="transmembrane region" description="Helical" evidence="9">
    <location>
        <begin position="395"/>
        <end position="419"/>
    </location>
</feature>
<feature type="transmembrane region" description="Helical" evidence="9">
    <location>
        <begin position="608"/>
        <end position="627"/>
    </location>
</feature>
<feature type="transmembrane region" description="Helical" evidence="9">
    <location>
        <begin position="295"/>
        <end position="313"/>
    </location>
</feature>
<keyword evidence="3" id="KW-0813">Transport</keyword>
<feature type="transmembrane region" description="Helical" evidence="9">
    <location>
        <begin position="166"/>
        <end position="188"/>
    </location>
</feature>
<feature type="transmembrane region" description="Helical" evidence="9">
    <location>
        <begin position="200"/>
        <end position="222"/>
    </location>
</feature>
<dbReference type="Gene3D" id="1.20.1740.10">
    <property type="entry name" value="Amino acid/polyamine transporter I"/>
    <property type="match status" value="1"/>
</dbReference>
<feature type="domain" description="Cationic amino acid transporter C-terminal" evidence="10">
    <location>
        <begin position="606"/>
        <end position="655"/>
    </location>
</feature>
<comment type="caution">
    <text evidence="11">The sequence shown here is derived from an EMBL/GenBank/DDBJ whole genome shotgun (WGS) entry which is preliminary data.</text>
</comment>
<evidence type="ECO:0000256" key="7">
    <source>
        <dbReference type="ARBA" id="ARBA00023136"/>
    </source>
</evidence>
<name>A0AAP0G5E5_9ASPA</name>
<feature type="transmembrane region" description="Helical" evidence="9">
    <location>
        <begin position="551"/>
        <end position="570"/>
    </location>
</feature>
<dbReference type="EMBL" id="JBBWWQ010000009">
    <property type="protein sequence ID" value="KAK8938503.1"/>
    <property type="molecule type" value="Genomic_DNA"/>
</dbReference>
<evidence type="ECO:0000256" key="5">
    <source>
        <dbReference type="ARBA" id="ARBA00022970"/>
    </source>
</evidence>
<comment type="subcellular location">
    <subcellularLocation>
        <location evidence="1">Membrane</location>
        <topology evidence="1">Multi-pass membrane protein</topology>
    </subcellularLocation>
</comment>
<evidence type="ECO:0000256" key="9">
    <source>
        <dbReference type="SAM" id="Phobius"/>
    </source>
</evidence>
<feature type="transmembrane region" description="Helical" evidence="9">
    <location>
        <begin position="633"/>
        <end position="651"/>
    </location>
</feature>
<feature type="transmembrane region" description="Helical" evidence="9">
    <location>
        <begin position="439"/>
        <end position="462"/>
    </location>
</feature>
<gene>
    <name evidence="11" type="primary">CAT5</name>
    <name evidence="11" type="ORF">KSP39_PZI010957</name>
</gene>
<accession>A0AAP0G5E5</accession>
<feature type="region of interest" description="Disordered" evidence="8">
    <location>
        <begin position="665"/>
        <end position="685"/>
    </location>
</feature>
<feature type="transmembrane region" description="Helical" evidence="9">
    <location>
        <begin position="355"/>
        <end position="374"/>
    </location>
</feature>
<keyword evidence="4 9" id="KW-0812">Transmembrane</keyword>
<evidence type="ECO:0000256" key="1">
    <source>
        <dbReference type="ARBA" id="ARBA00004141"/>
    </source>
</evidence>
<evidence type="ECO:0000256" key="2">
    <source>
        <dbReference type="ARBA" id="ARBA00008572"/>
    </source>
</evidence>
<dbReference type="Pfam" id="PF13520">
    <property type="entry name" value="AA_permease_2"/>
    <property type="match status" value="1"/>
</dbReference>